<gene>
    <name evidence="2" type="ORF">BTA35_0206480</name>
</gene>
<reference evidence="2" key="1">
    <citation type="submission" date="2017-02" db="EMBL/GenBank/DDBJ databases">
        <title>Draft Genome Sequence of the Salt Water Bacterium Oceanospirillum linum ATCC 11336.</title>
        <authorList>
            <person name="Trachtenberg A.M."/>
            <person name="Carney J.G."/>
            <person name="Linnane J.D."/>
            <person name="Rheaume B.A."/>
            <person name="Pitts N.L."/>
            <person name="Mykles D.L."/>
            <person name="Maclea K.S."/>
        </authorList>
    </citation>
    <scope>NUCLEOTIDE SEQUENCE [LARGE SCALE GENOMIC DNA]</scope>
    <source>
        <strain evidence="2">ATCC 11336</strain>
    </source>
</reference>
<dbReference type="Pfam" id="PF12146">
    <property type="entry name" value="Hydrolase_4"/>
    <property type="match status" value="1"/>
</dbReference>
<evidence type="ECO:0000313" key="3">
    <source>
        <dbReference type="Proteomes" id="UP000190064"/>
    </source>
</evidence>
<dbReference type="AlphaFoldDB" id="A0A1T1HCX6"/>
<keyword evidence="3" id="KW-1185">Reference proteome</keyword>
<dbReference type="RefSeq" id="WP_078319002.1">
    <property type="nucleotide sequence ID" value="NZ_FXTS01000002.1"/>
</dbReference>
<proteinExistence type="predicted"/>
<dbReference type="Gene3D" id="3.40.50.1820">
    <property type="entry name" value="alpha/beta hydrolase"/>
    <property type="match status" value="1"/>
</dbReference>
<organism evidence="2 3">
    <name type="scientific">Oceanospirillum linum</name>
    <dbReference type="NCBI Taxonomy" id="966"/>
    <lineage>
        <taxon>Bacteria</taxon>
        <taxon>Pseudomonadati</taxon>
        <taxon>Pseudomonadota</taxon>
        <taxon>Gammaproteobacteria</taxon>
        <taxon>Oceanospirillales</taxon>
        <taxon>Oceanospirillaceae</taxon>
        <taxon>Oceanospirillum</taxon>
    </lineage>
</organism>
<accession>A0A1T1HCX6</accession>
<dbReference type="InterPro" id="IPR022742">
    <property type="entry name" value="Hydrolase_4"/>
</dbReference>
<evidence type="ECO:0000313" key="2">
    <source>
        <dbReference type="EMBL" id="OOV87663.1"/>
    </source>
</evidence>
<dbReference type="InterPro" id="IPR029058">
    <property type="entry name" value="AB_hydrolase_fold"/>
</dbReference>
<evidence type="ECO:0000259" key="1">
    <source>
        <dbReference type="Pfam" id="PF12146"/>
    </source>
</evidence>
<protein>
    <recommendedName>
        <fullName evidence="1">Serine aminopeptidase S33 domain-containing protein</fullName>
    </recommendedName>
</protein>
<dbReference type="Proteomes" id="UP000190064">
    <property type="component" value="Unassembled WGS sequence"/>
</dbReference>
<name>A0A1T1HCX6_OCELI</name>
<sequence length="177" mass="19774">MPLHICFIHGKESGPWGNKGQLFSRIANERGHEFSALNYLSAENPDDPESRVKMLNAYLAETKIPGNELILVGSSMGGYVAARASQKYRAAGMFLMAPAIGLQHYPVQWPEIKAGSVYLVHGLFDRTIPWMNTNMLSQKLDCKIHLLADDHRLSDSLDLIEEDFLIFLAELESTLNA</sequence>
<dbReference type="SUPFAM" id="SSF53474">
    <property type="entry name" value="alpha/beta-Hydrolases"/>
    <property type="match status" value="1"/>
</dbReference>
<feature type="domain" description="Serine aminopeptidase S33" evidence="1">
    <location>
        <begin position="62"/>
        <end position="133"/>
    </location>
</feature>
<comment type="caution">
    <text evidence="2">The sequence shown here is derived from an EMBL/GenBank/DDBJ whole genome shotgun (WGS) entry which is preliminary data.</text>
</comment>
<dbReference type="STRING" id="966.BTA35_0206480"/>
<dbReference type="EMBL" id="MTSD02000002">
    <property type="protein sequence ID" value="OOV87663.1"/>
    <property type="molecule type" value="Genomic_DNA"/>
</dbReference>